<evidence type="ECO:0000313" key="2">
    <source>
        <dbReference type="EMBL" id="KNG95236.1"/>
    </source>
</evidence>
<accession>A0A0L1JTZ9</accession>
<sequence length="149" mass="15955">MKQVTGFHVFAMFALGFGIIISVNLALAFSAVRTFPGLEVKNSYVASQTFDADRAAQLALGWDVSARLDGDLLILSILKGGAPVEAVIEQATFGRAHTVNADQEPAFAFDGRAYTAPVEADGGNWNLRLVARAADGTLFRQRIVVDTPK</sequence>
<dbReference type="OrthoDB" id="1495896at2"/>
<keyword evidence="1" id="KW-0812">Transmembrane</keyword>
<keyword evidence="1" id="KW-0472">Membrane</keyword>
<name>A0A0L1JTZ9_9RHOB</name>
<comment type="caution">
    <text evidence="2">The sequence shown here is derived from an EMBL/GenBank/DDBJ whole genome shotgun (WGS) entry which is preliminary data.</text>
</comment>
<proteinExistence type="predicted"/>
<dbReference type="EMBL" id="AQQZ01000001">
    <property type="protein sequence ID" value="KNG95236.1"/>
    <property type="molecule type" value="Genomic_DNA"/>
</dbReference>
<dbReference type="AlphaFoldDB" id="A0A0L1JTZ9"/>
<keyword evidence="1" id="KW-1133">Transmembrane helix</keyword>
<dbReference type="Pfam" id="PF05751">
    <property type="entry name" value="FixH"/>
    <property type="match status" value="1"/>
</dbReference>
<protein>
    <submittedName>
        <fullName evidence="2">FixH protein</fullName>
    </submittedName>
</protein>
<organism evidence="2 3">
    <name type="scientific">Pseudaestuariivita atlantica</name>
    <dbReference type="NCBI Taxonomy" id="1317121"/>
    <lineage>
        <taxon>Bacteria</taxon>
        <taxon>Pseudomonadati</taxon>
        <taxon>Pseudomonadota</taxon>
        <taxon>Alphaproteobacteria</taxon>
        <taxon>Rhodobacterales</taxon>
        <taxon>Paracoccaceae</taxon>
        <taxon>Pseudaestuariivita</taxon>
    </lineage>
</organism>
<reference evidence="2 3" key="1">
    <citation type="journal article" date="2015" name="Int. J. Syst. Evol. Microbiol.">
        <title>Aestuariivita atlantica sp. nov., isolated from deep sea sediment of the Atlantic Ocean.</title>
        <authorList>
            <person name="Li G."/>
            <person name="Lai Q."/>
            <person name="Du Y."/>
            <person name="Liu X."/>
            <person name="Sun F."/>
            <person name="Shao Z."/>
        </authorList>
    </citation>
    <scope>NUCLEOTIDE SEQUENCE [LARGE SCALE GENOMIC DNA]</scope>
    <source>
        <strain evidence="2 3">22II-S11-z3</strain>
    </source>
</reference>
<dbReference type="RefSeq" id="WP_050528955.1">
    <property type="nucleotide sequence ID" value="NZ_AQQZ01000001.1"/>
</dbReference>
<dbReference type="PATRIC" id="fig|1317121.7.peg.187"/>
<dbReference type="STRING" id="1317121.ATO11_00930"/>
<feature type="transmembrane region" description="Helical" evidence="1">
    <location>
        <begin position="6"/>
        <end position="32"/>
    </location>
</feature>
<dbReference type="InterPro" id="IPR008620">
    <property type="entry name" value="FixH"/>
</dbReference>
<evidence type="ECO:0000256" key="1">
    <source>
        <dbReference type="SAM" id="Phobius"/>
    </source>
</evidence>
<evidence type="ECO:0000313" key="3">
    <source>
        <dbReference type="Proteomes" id="UP000036938"/>
    </source>
</evidence>
<keyword evidence="3" id="KW-1185">Reference proteome</keyword>
<gene>
    <name evidence="2" type="ORF">ATO11_00930</name>
</gene>
<dbReference type="Proteomes" id="UP000036938">
    <property type="component" value="Unassembled WGS sequence"/>
</dbReference>